<reference evidence="2" key="1">
    <citation type="journal article" date="2019" name="Int. J. Syst. Evol. Microbiol.">
        <title>The Global Catalogue of Microorganisms (GCM) 10K type strain sequencing project: providing services to taxonomists for standard genome sequencing and annotation.</title>
        <authorList>
            <consortium name="The Broad Institute Genomics Platform"/>
            <consortium name="The Broad Institute Genome Sequencing Center for Infectious Disease"/>
            <person name="Wu L."/>
            <person name="Ma J."/>
        </authorList>
    </citation>
    <scope>NUCLEOTIDE SEQUENCE [LARGE SCALE GENOMIC DNA]</scope>
    <source>
        <strain evidence="2">KCTC 52094</strain>
    </source>
</reference>
<sequence length="46" mass="5389">MPRRLHLPRNARRCLFTRSLGGGFRPMMLGVETSLKTLWGRHPRND</sequence>
<organism evidence="1 2">
    <name type="scientific">Teichococcus globiformis</name>
    <dbReference type="NCBI Taxonomy" id="2307229"/>
    <lineage>
        <taxon>Bacteria</taxon>
        <taxon>Pseudomonadati</taxon>
        <taxon>Pseudomonadota</taxon>
        <taxon>Alphaproteobacteria</taxon>
        <taxon>Acetobacterales</taxon>
        <taxon>Roseomonadaceae</taxon>
        <taxon>Roseomonas</taxon>
    </lineage>
</organism>
<protein>
    <submittedName>
        <fullName evidence="1">Uncharacterized protein</fullName>
    </submittedName>
</protein>
<evidence type="ECO:0000313" key="2">
    <source>
        <dbReference type="Proteomes" id="UP001595593"/>
    </source>
</evidence>
<dbReference type="EMBL" id="JBHRTN010000009">
    <property type="protein sequence ID" value="MFC3125485.1"/>
    <property type="molecule type" value="Genomic_DNA"/>
</dbReference>
<accession>A0ABV7G2W6</accession>
<gene>
    <name evidence="1" type="ORF">ACFOD4_10465</name>
</gene>
<comment type="caution">
    <text evidence="1">The sequence shown here is derived from an EMBL/GenBank/DDBJ whole genome shotgun (WGS) entry which is preliminary data.</text>
</comment>
<name>A0ABV7G2W6_9PROT</name>
<proteinExistence type="predicted"/>
<keyword evidence="2" id="KW-1185">Reference proteome</keyword>
<dbReference type="Proteomes" id="UP001595593">
    <property type="component" value="Unassembled WGS sequence"/>
</dbReference>
<evidence type="ECO:0000313" key="1">
    <source>
        <dbReference type="EMBL" id="MFC3125485.1"/>
    </source>
</evidence>